<sequence length="581" mass="62661">MATSTTSSVPVGSTGAGGGNTLRITGLNTGLDIDAMVKKMLIADQSKVDQAKQAQQLIKWKQEAYQSIITDVKDLQSTYFDITNSENYLMSSNSYNNMTATSSSESTVGAKASSNVTAGTYKILVSQLAKGATITGESKLEITTGEHIGDDVTDSTTLKELGITNTDGKVSFKVSYGSNGSTTSEKTINVNESSTIGELVNAIKNETEGAVTAKFDELTGKFSIQTTTTGLGSTLKIEDTNNALSNLKISESDKNVNKNGQDALVAIKEPGSDKYVTSTQSSNNFTVNGMSYTISDINSTVDITGSGIEVDANSTDSPVSISVTQDTSKVHDLISSFIDKYNNLVGEIQDKLNEKKDYDYKPLTDSQKEEMSDTDITNWEDKAKQGILRNDDNLQQLLNDLTSAFNTPVVDSSGKSISSFYFGSIGSNALGIDTSDDYSQGAKLSITDDQQFTDIITNHIDDIMKLFTTTSDSKDTTTKFNESGIFERINQIINNNVGVIGTTLNSGTLTKYANLQDDYSVTGGSGTGTLPDQIYQKQLLINTLTERMNADQTKYYNQFTQLEVAMEQLNAQQSTLSLYLG</sequence>
<keyword evidence="4 5" id="KW-0975">Bacterial flagellum</keyword>
<keyword evidence="5" id="KW-0964">Secreted</keyword>
<dbReference type="Pfam" id="PF07195">
    <property type="entry name" value="FliD_C"/>
    <property type="match status" value="1"/>
</dbReference>
<dbReference type="Pfam" id="PF02465">
    <property type="entry name" value="FliD_N"/>
    <property type="match status" value="1"/>
</dbReference>
<dbReference type="InterPro" id="IPR040026">
    <property type="entry name" value="FliD"/>
</dbReference>
<reference evidence="8 9" key="1">
    <citation type="submission" date="2016-12" db="EMBL/GenBank/DDBJ databases">
        <title>Complete genome sequence of Clostridium kluyveri JZZ isolated from the pit mud of a Chinese flavor liquor-making factory.</title>
        <authorList>
            <person name="Wang Y."/>
        </authorList>
    </citation>
    <scope>NUCLEOTIDE SEQUENCE [LARGE SCALE GENOMIC DNA]</scope>
    <source>
        <strain evidence="8 9">JZZ</strain>
    </source>
</reference>
<dbReference type="GO" id="GO:0009424">
    <property type="term" value="C:bacterial-type flagellum hook"/>
    <property type="evidence" value="ECO:0007669"/>
    <property type="project" value="UniProtKB-UniRule"/>
</dbReference>
<comment type="subcellular location">
    <subcellularLocation>
        <location evidence="5">Secreted</location>
    </subcellularLocation>
    <subcellularLocation>
        <location evidence="5">Bacterial flagellum</location>
    </subcellularLocation>
</comment>
<feature type="domain" description="Flagellar hook-associated protein 2 N-terminal" evidence="6">
    <location>
        <begin position="29"/>
        <end position="131"/>
    </location>
</feature>
<evidence type="ECO:0000259" key="7">
    <source>
        <dbReference type="Pfam" id="PF07195"/>
    </source>
</evidence>
<dbReference type="GO" id="GO:0009421">
    <property type="term" value="C:bacterial-type flagellum filament cap"/>
    <property type="evidence" value="ECO:0007669"/>
    <property type="project" value="InterPro"/>
</dbReference>
<dbReference type="PANTHER" id="PTHR30288:SF0">
    <property type="entry name" value="FLAGELLAR HOOK-ASSOCIATED PROTEIN 2"/>
    <property type="match status" value="1"/>
</dbReference>
<evidence type="ECO:0000256" key="5">
    <source>
        <dbReference type="RuleBase" id="RU362066"/>
    </source>
</evidence>
<dbReference type="RefSeq" id="WP_073538925.1">
    <property type="nucleotide sequence ID" value="NZ_CP018335.1"/>
</dbReference>
<comment type="similarity">
    <text evidence="1 5">Belongs to the FliD family.</text>
</comment>
<protein>
    <recommendedName>
        <fullName evidence="5">Flagellar hook-associated protein 2</fullName>
        <shortName evidence="5">HAP2</shortName>
    </recommendedName>
    <alternativeName>
        <fullName evidence="5">Flagellar cap protein</fullName>
    </alternativeName>
</protein>
<evidence type="ECO:0000256" key="4">
    <source>
        <dbReference type="ARBA" id="ARBA00023143"/>
    </source>
</evidence>
<gene>
    <name evidence="8" type="ORF">BS101_11365</name>
</gene>
<feature type="domain" description="Flagellar hook-associated protein 2 C-terminal" evidence="7">
    <location>
        <begin position="283"/>
        <end position="571"/>
    </location>
</feature>
<evidence type="ECO:0000256" key="1">
    <source>
        <dbReference type="ARBA" id="ARBA00009764"/>
    </source>
</evidence>
<comment type="subunit">
    <text evidence="2 5">Homopentamer.</text>
</comment>
<organism evidence="8 9">
    <name type="scientific">Clostridium kluyveri</name>
    <dbReference type="NCBI Taxonomy" id="1534"/>
    <lineage>
        <taxon>Bacteria</taxon>
        <taxon>Bacillati</taxon>
        <taxon>Bacillota</taxon>
        <taxon>Clostridia</taxon>
        <taxon>Eubacteriales</taxon>
        <taxon>Clostridiaceae</taxon>
        <taxon>Clostridium</taxon>
    </lineage>
</organism>
<proteinExistence type="inferred from homology"/>
<dbReference type="GO" id="GO:0007155">
    <property type="term" value="P:cell adhesion"/>
    <property type="evidence" value="ECO:0007669"/>
    <property type="project" value="InterPro"/>
</dbReference>
<dbReference type="InterPro" id="IPR010809">
    <property type="entry name" value="FliD_C"/>
</dbReference>
<evidence type="ECO:0000259" key="6">
    <source>
        <dbReference type="Pfam" id="PF02465"/>
    </source>
</evidence>
<dbReference type="EMBL" id="CP018335">
    <property type="protein sequence ID" value="APM39298.1"/>
    <property type="molecule type" value="Genomic_DNA"/>
</dbReference>
<name>A0A1L5F8F6_CLOKL</name>
<evidence type="ECO:0000256" key="3">
    <source>
        <dbReference type="ARBA" id="ARBA00023054"/>
    </source>
</evidence>
<dbReference type="OrthoDB" id="9776025at2"/>
<accession>A0A1L5F8F6</accession>
<evidence type="ECO:0000313" key="9">
    <source>
        <dbReference type="Proteomes" id="UP000184604"/>
    </source>
</evidence>
<comment type="function">
    <text evidence="5">Required for morphogenesis and for the elongation of the flagellar filament by facilitating polymerization of the flagellin monomers at the tip of growing filament. Forms a capping structure, which prevents flagellin subunits (transported through the central channel of the flagellum) from leaking out without polymerization at the distal end.</text>
</comment>
<dbReference type="AlphaFoldDB" id="A0A1L5F8F6"/>
<dbReference type="GO" id="GO:0071973">
    <property type="term" value="P:bacterial-type flagellum-dependent cell motility"/>
    <property type="evidence" value="ECO:0007669"/>
    <property type="project" value="TreeGrafter"/>
</dbReference>
<dbReference type="InterPro" id="IPR003481">
    <property type="entry name" value="FliD_N"/>
</dbReference>
<dbReference type="PANTHER" id="PTHR30288">
    <property type="entry name" value="FLAGELLAR CAP/ASSEMBLY PROTEIN FLID"/>
    <property type="match status" value="1"/>
</dbReference>
<dbReference type="GO" id="GO:0005576">
    <property type="term" value="C:extracellular region"/>
    <property type="evidence" value="ECO:0007669"/>
    <property type="project" value="UniProtKB-SubCell"/>
</dbReference>
<keyword evidence="3" id="KW-0175">Coiled coil</keyword>
<evidence type="ECO:0000256" key="2">
    <source>
        <dbReference type="ARBA" id="ARBA00011255"/>
    </source>
</evidence>
<evidence type="ECO:0000313" key="8">
    <source>
        <dbReference type="EMBL" id="APM39298.1"/>
    </source>
</evidence>
<dbReference type="Proteomes" id="UP000184604">
    <property type="component" value="Chromosome"/>
</dbReference>